<organism evidence="3 4">
    <name type="scientific">Boothiomyces macroporosus</name>
    <dbReference type="NCBI Taxonomy" id="261099"/>
    <lineage>
        <taxon>Eukaryota</taxon>
        <taxon>Fungi</taxon>
        <taxon>Fungi incertae sedis</taxon>
        <taxon>Chytridiomycota</taxon>
        <taxon>Chytridiomycota incertae sedis</taxon>
        <taxon>Chytridiomycetes</taxon>
        <taxon>Rhizophydiales</taxon>
        <taxon>Terramycetaceae</taxon>
        <taxon>Boothiomyces</taxon>
    </lineage>
</organism>
<feature type="region of interest" description="Disordered" evidence="1">
    <location>
        <begin position="38"/>
        <end position="73"/>
    </location>
</feature>
<evidence type="ECO:0000259" key="2">
    <source>
        <dbReference type="PROSITE" id="PS50097"/>
    </source>
</evidence>
<evidence type="ECO:0000313" key="3">
    <source>
        <dbReference type="EMBL" id="KAJ3252205.1"/>
    </source>
</evidence>
<accession>A0AAD5Y2X0</accession>
<dbReference type="AlphaFoldDB" id="A0AAD5Y2X0"/>
<reference evidence="3" key="1">
    <citation type="submission" date="2020-05" db="EMBL/GenBank/DDBJ databases">
        <title>Phylogenomic resolution of chytrid fungi.</title>
        <authorList>
            <person name="Stajich J.E."/>
            <person name="Amses K."/>
            <person name="Simmons R."/>
            <person name="Seto K."/>
            <person name="Myers J."/>
            <person name="Bonds A."/>
            <person name="Quandt C.A."/>
            <person name="Barry K."/>
            <person name="Liu P."/>
            <person name="Grigoriev I."/>
            <person name="Longcore J.E."/>
            <person name="James T.Y."/>
        </authorList>
    </citation>
    <scope>NUCLEOTIDE SEQUENCE</scope>
    <source>
        <strain evidence="3">PLAUS21</strain>
    </source>
</reference>
<dbReference type="PROSITE" id="PS50097">
    <property type="entry name" value="BTB"/>
    <property type="match status" value="1"/>
</dbReference>
<feature type="region of interest" description="Disordered" evidence="1">
    <location>
        <begin position="1"/>
        <end position="21"/>
    </location>
</feature>
<feature type="compositionally biased region" description="Polar residues" evidence="1">
    <location>
        <begin position="1"/>
        <end position="20"/>
    </location>
</feature>
<dbReference type="PANTHER" id="PTHR20946">
    <property type="entry name" value="SANT AND BTB DOMAIN REGULATOR OF CLASS SWITCH RECOMBINATION"/>
    <property type="match status" value="1"/>
</dbReference>
<dbReference type="SUPFAM" id="SSF54695">
    <property type="entry name" value="POZ domain"/>
    <property type="match status" value="1"/>
</dbReference>
<dbReference type="Proteomes" id="UP001210925">
    <property type="component" value="Unassembled WGS sequence"/>
</dbReference>
<dbReference type="InterPro" id="IPR000210">
    <property type="entry name" value="BTB/POZ_dom"/>
</dbReference>
<gene>
    <name evidence="3" type="ORF">HK103_001772</name>
</gene>
<dbReference type="Pfam" id="PF11822">
    <property type="entry name" value="BTB_SANBR"/>
    <property type="match status" value="1"/>
</dbReference>
<comment type="caution">
    <text evidence="3">The sequence shown here is derived from an EMBL/GenBank/DDBJ whole genome shotgun (WGS) entry which is preliminary data.</text>
</comment>
<feature type="domain" description="BTB" evidence="2">
    <location>
        <begin position="74"/>
        <end position="145"/>
    </location>
</feature>
<dbReference type="Gene3D" id="3.30.710.10">
    <property type="entry name" value="Potassium Channel Kv1.1, Chain A"/>
    <property type="match status" value="1"/>
</dbReference>
<dbReference type="EMBL" id="JADGKB010000150">
    <property type="protein sequence ID" value="KAJ3252205.1"/>
    <property type="molecule type" value="Genomic_DNA"/>
</dbReference>
<proteinExistence type="predicted"/>
<feature type="compositionally biased region" description="Basic and acidic residues" evidence="1">
    <location>
        <begin position="38"/>
        <end position="47"/>
    </location>
</feature>
<dbReference type="InterPro" id="IPR045902">
    <property type="entry name" value="SANBR-like"/>
</dbReference>
<evidence type="ECO:0000256" key="1">
    <source>
        <dbReference type="SAM" id="MobiDB-lite"/>
    </source>
</evidence>
<name>A0AAD5Y2X0_9FUNG</name>
<dbReference type="InterPro" id="IPR011333">
    <property type="entry name" value="SKP1/BTB/POZ_sf"/>
</dbReference>
<sequence>MQRPRPQTSKPTYKQPSNDTFPFASVLGFSYLEKVVEQERRKEEQTKKERKPIRPATARVDSKPRPNPTPISPQDVVIHVFDEQRNVKRDFYCKKQMLISQMRYFDTVLHEDSNSLFYDIDVHSDIQVFEWLMDFCLKQEIKLENHTVISILISSNFLQMAQLEEMCLRYAYENINSIITGTFS</sequence>
<dbReference type="InterPro" id="IPR021777">
    <property type="entry name" value="SANBR_BTB"/>
</dbReference>
<keyword evidence="4" id="KW-1185">Reference proteome</keyword>
<dbReference type="PANTHER" id="PTHR20946:SF0">
    <property type="entry name" value="SANT AND BTB DOMAIN REGULATOR OF CLASS SWITCH RECOMBINATION"/>
    <property type="match status" value="1"/>
</dbReference>
<evidence type="ECO:0000313" key="4">
    <source>
        <dbReference type="Proteomes" id="UP001210925"/>
    </source>
</evidence>
<protein>
    <recommendedName>
        <fullName evidence="2">BTB domain-containing protein</fullName>
    </recommendedName>
</protein>